<evidence type="ECO:0000313" key="2">
    <source>
        <dbReference type="EMBL" id="EGD57608.1"/>
    </source>
</evidence>
<proteinExistence type="predicted"/>
<sequence>MATTSNHYRACAEKSLRDAEVSSLANVRERHLHSAKAWQTMAERAARVEQARQQQQDMTSLAPVQKTQDDQGTNS</sequence>
<name>F1ZCS4_9SPHN</name>
<dbReference type="STRING" id="983920.Y88_1441"/>
<keyword evidence="3" id="KW-1185">Reference proteome</keyword>
<evidence type="ECO:0000313" key="3">
    <source>
        <dbReference type="Proteomes" id="UP000004728"/>
    </source>
</evidence>
<reference evidence="2 3" key="1">
    <citation type="journal article" date="2012" name="J. Bacteriol.">
        <title>Draft Genome Sequence of Novosphingobium nitrogenifigens Y88T.</title>
        <authorList>
            <person name="Strabala T.J."/>
            <person name="Macdonald L."/>
            <person name="Liu V."/>
            <person name="Smit A.M."/>
        </authorList>
    </citation>
    <scope>NUCLEOTIDE SEQUENCE [LARGE SCALE GENOMIC DNA]</scope>
    <source>
        <strain evidence="2 3">DSM 19370</strain>
    </source>
</reference>
<accession>F1ZCS4</accession>
<feature type="region of interest" description="Disordered" evidence="1">
    <location>
        <begin position="43"/>
        <end position="75"/>
    </location>
</feature>
<comment type="caution">
    <text evidence="2">The sequence shown here is derived from an EMBL/GenBank/DDBJ whole genome shotgun (WGS) entry which is preliminary data.</text>
</comment>
<dbReference type="AlphaFoldDB" id="F1ZCS4"/>
<dbReference type="EMBL" id="AEWJ01000058">
    <property type="protein sequence ID" value="EGD57608.1"/>
    <property type="molecule type" value="Genomic_DNA"/>
</dbReference>
<dbReference type="Proteomes" id="UP000004728">
    <property type="component" value="Unassembled WGS sequence"/>
</dbReference>
<evidence type="ECO:0000256" key="1">
    <source>
        <dbReference type="SAM" id="MobiDB-lite"/>
    </source>
</evidence>
<protein>
    <submittedName>
        <fullName evidence="2">Uncharacterized protein</fullName>
    </submittedName>
</protein>
<dbReference type="HOGENOM" id="CLU_2667466_0_0_5"/>
<dbReference type="InParanoid" id="F1ZCS4"/>
<organism evidence="2 3">
    <name type="scientific">Novosphingobium nitrogenifigens DSM 19370</name>
    <dbReference type="NCBI Taxonomy" id="983920"/>
    <lineage>
        <taxon>Bacteria</taxon>
        <taxon>Pseudomonadati</taxon>
        <taxon>Pseudomonadota</taxon>
        <taxon>Alphaproteobacteria</taxon>
        <taxon>Sphingomonadales</taxon>
        <taxon>Sphingomonadaceae</taxon>
        <taxon>Novosphingobium</taxon>
    </lineage>
</organism>
<gene>
    <name evidence="2" type="ORF">Y88_1441</name>
</gene>